<keyword evidence="7" id="KW-0791">Threonine biosynthesis</keyword>
<dbReference type="GO" id="GO:0030170">
    <property type="term" value="F:pyridoxal phosphate binding"/>
    <property type="evidence" value="ECO:0007669"/>
    <property type="project" value="InterPro"/>
</dbReference>
<dbReference type="Proteomes" id="UP000245765">
    <property type="component" value="Unassembled WGS sequence"/>
</dbReference>
<dbReference type="Pfam" id="PF14821">
    <property type="entry name" value="Thr_synth_N"/>
    <property type="match status" value="1"/>
</dbReference>
<dbReference type="InterPro" id="IPR029144">
    <property type="entry name" value="Thr_synth_N"/>
</dbReference>
<dbReference type="InterPro" id="IPR000634">
    <property type="entry name" value="Ser/Thr_deHydtase_PyrdxlP-BS"/>
</dbReference>
<dbReference type="PANTHER" id="PTHR42690:SF1">
    <property type="entry name" value="THREONINE SYNTHASE-LIKE 2"/>
    <property type="match status" value="1"/>
</dbReference>
<protein>
    <recommendedName>
        <fullName evidence="5 11">Threonine synthase</fullName>
        <ecNumber evidence="4 11">4.2.3.1</ecNumber>
    </recommendedName>
</protein>
<evidence type="ECO:0000313" key="15">
    <source>
        <dbReference type="EMBL" id="PWS39169.1"/>
    </source>
</evidence>
<evidence type="ECO:0000256" key="3">
    <source>
        <dbReference type="ARBA" id="ARBA00005517"/>
    </source>
</evidence>
<evidence type="ECO:0000256" key="7">
    <source>
        <dbReference type="ARBA" id="ARBA00022697"/>
    </source>
</evidence>
<dbReference type="OrthoDB" id="9763107at2"/>
<organism evidence="15 16">
    <name type="scientific">Falsiroseomonas bella</name>
    <dbReference type="NCBI Taxonomy" id="2184016"/>
    <lineage>
        <taxon>Bacteria</taxon>
        <taxon>Pseudomonadati</taxon>
        <taxon>Pseudomonadota</taxon>
        <taxon>Alphaproteobacteria</taxon>
        <taxon>Acetobacterales</taxon>
        <taxon>Roseomonadaceae</taxon>
        <taxon>Falsiroseomonas</taxon>
    </lineage>
</organism>
<dbReference type="AlphaFoldDB" id="A0A317FMH9"/>
<comment type="pathway">
    <text evidence="2">Amino-acid biosynthesis; L-threonine biosynthesis; L-threonine from L-aspartate: step 5/5.</text>
</comment>
<feature type="domain" description="Tryptophan synthase beta chain-like PALP" evidence="13">
    <location>
        <begin position="95"/>
        <end position="327"/>
    </location>
</feature>
<evidence type="ECO:0000256" key="11">
    <source>
        <dbReference type="NCBIfam" id="TIGR00260"/>
    </source>
</evidence>
<evidence type="ECO:0000256" key="12">
    <source>
        <dbReference type="PIRSR" id="PIRSR604450-51"/>
    </source>
</evidence>
<dbReference type="NCBIfam" id="TIGR00260">
    <property type="entry name" value="thrC"/>
    <property type="match status" value="1"/>
</dbReference>
<feature type="modified residue" description="N6-(pyridoxal phosphate)lysine" evidence="12">
    <location>
        <position position="112"/>
    </location>
</feature>
<dbReference type="CDD" id="cd01560">
    <property type="entry name" value="Thr-synth_2"/>
    <property type="match status" value="1"/>
</dbReference>
<evidence type="ECO:0000256" key="6">
    <source>
        <dbReference type="ARBA" id="ARBA00022605"/>
    </source>
</evidence>
<keyword evidence="8 12" id="KW-0663">Pyridoxal phosphate</keyword>
<dbReference type="GO" id="GO:0004795">
    <property type="term" value="F:threonine synthase activity"/>
    <property type="evidence" value="ECO:0007669"/>
    <property type="project" value="UniProtKB-UniRule"/>
</dbReference>
<keyword evidence="6" id="KW-0028">Amino-acid biosynthesis</keyword>
<evidence type="ECO:0000259" key="13">
    <source>
        <dbReference type="Pfam" id="PF00291"/>
    </source>
</evidence>
<evidence type="ECO:0000256" key="1">
    <source>
        <dbReference type="ARBA" id="ARBA00001933"/>
    </source>
</evidence>
<proteinExistence type="inferred from homology"/>
<dbReference type="InterPro" id="IPR001926">
    <property type="entry name" value="TrpB-like_PALP"/>
</dbReference>
<evidence type="ECO:0000256" key="9">
    <source>
        <dbReference type="ARBA" id="ARBA00023239"/>
    </source>
</evidence>
<evidence type="ECO:0000256" key="8">
    <source>
        <dbReference type="ARBA" id="ARBA00022898"/>
    </source>
</evidence>
<dbReference type="InterPro" id="IPR037158">
    <property type="entry name" value="Thr_synth_N_sf"/>
</dbReference>
<dbReference type="PANTHER" id="PTHR42690">
    <property type="entry name" value="THREONINE SYNTHASE FAMILY MEMBER"/>
    <property type="match status" value="1"/>
</dbReference>
<keyword evidence="16" id="KW-1185">Reference proteome</keyword>
<sequence>MRYISTRGEAPARDFEGVLLAGLAEDGGLFVPETWPVLTSAEWRKLRGLPYPALAARILALFTGGQPDEAALRPLLEKAYAGFGHPATCPLVQIDTRVFALELFHGPTLAFKDMAMQALGLLFDATLARRGERVTIVGATSGDTGSAAIEACRDRAAVDIVILHPEGRTSEVQRRQMTTVLSPNVANLAVAGSFDDCQDLVKAMFGDAPFREEMKLAAVNSINWARVALQIPYYVSAALALGAPDREVAFSVPTGNFGNVLAAWAARRMGLPIAQLIVGSNRNDILARFLSANDMTVRTVEPSLSPSMDIQVSSNFERLLFELLGRDAKATAGTMRRFRAEGRMPVPDEAWKTATEVFRGFALDDQGTLAEIARLHRDCGYLADPHTAVGTAAALAVPPSDPAIPVVVAATAHPAKFPDAVQRATGIAPPLPPRLADLYQRPERYTRLPADLSAVESFVRAHARRNRGD</sequence>
<dbReference type="UniPathway" id="UPA00050">
    <property type="reaction ID" value="UER00065"/>
</dbReference>
<name>A0A317FMH9_9PROT</name>
<comment type="catalytic activity">
    <reaction evidence="10">
        <text>O-phospho-L-homoserine + H2O = L-threonine + phosphate</text>
        <dbReference type="Rhea" id="RHEA:10840"/>
        <dbReference type="ChEBI" id="CHEBI:15377"/>
        <dbReference type="ChEBI" id="CHEBI:43474"/>
        <dbReference type="ChEBI" id="CHEBI:57590"/>
        <dbReference type="ChEBI" id="CHEBI:57926"/>
        <dbReference type="EC" id="4.2.3.1"/>
    </reaction>
</comment>
<dbReference type="PROSITE" id="PS00165">
    <property type="entry name" value="DEHYDRATASE_SER_THR"/>
    <property type="match status" value="1"/>
</dbReference>
<dbReference type="EC" id="4.2.3.1" evidence="4 11"/>
<accession>A0A317FMH9</accession>
<gene>
    <name evidence="15" type="ORF">DFH01_08005</name>
</gene>
<dbReference type="Pfam" id="PF00291">
    <property type="entry name" value="PALP"/>
    <property type="match status" value="1"/>
</dbReference>
<evidence type="ECO:0000256" key="10">
    <source>
        <dbReference type="ARBA" id="ARBA00049144"/>
    </source>
</evidence>
<dbReference type="EMBL" id="QGNA01000001">
    <property type="protein sequence ID" value="PWS39169.1"/>
    <property type="molecule type" value="Genomic_DNA"/>
</dbReference>
<comment type="similarity">
    <text evidence="3">Belongs to the threonine synthase family.</text>
</comment>
<feature type="domain" description="Threonine synthase N-terminal" evidence="14">
    <location>
        <begin position="2"/>
        <end position="80"/>
    </location>
</feature>
<evidence type="ECO:0000259" key="14">
    <source>
        <dbReference type="Pfam" id="PF14821"/>
    </source>
</evidence>
<evidence type="ECO:0000256" key="5">
    <source>
        <dbReference type="ARBA" id="ARBA00018679"/>
    </source>
</evidence>
<comment type="caution">
    <text evidence="15">The sequence shown here is derived from an EMBL/GenBank/DDBJ whole genome shotgun (WGS) entry which is preliminary data.</text>
</comment>
<dbReference type="InterPro" id="IPR051166">
    <property type="entry name" value="Threonine_Synthase"/>
</dbReference>
<dbReference type="Gene3D" id="3.90.1380.10">
    <property type="entry name" value="Threonine synthase, N-terminal domain"/>
    <property type="match status" value="1"/>
</dbReference>
<dbReference type="SUPFAM" id="SSF53686">
    <property type="entry name" value="Tryptophan synthase beta subunit-like PLP-dependent enzymes"/>
    <property type="match status" value="1"/>
</dbReference>
<dbReference type="InterPro" id="IPR004450">
    <property type="entry name" value="Thr_synthase-like"/>
</dbReference>
<dbReference type="GO" id="GO:0009088">
    <property type="term" value="P:threonine biosynthetic process"/>
    <property type="evidence" value="ECO:0007669"/>
    <property type="project" value="UniProtKB-UniRule"/>
</dbReference>
<dbReference type="RefSeq" id="WP_109869790.1">
    <property type="nucleotide sequence ID" value="NZ_QGNA01000001.1"/>
</dbReference>
<evidence type="ECO:0000256" key="4">
    <source>
        <dbReference type="ARBA" id="ARBA00013028"/>
    </source>
</evidence>
<comment type="cofactor">
    <cofactor evidence="1 12">
        <name>pyridoxal 5'-phosphate</name>
        <dbReference type="ChEBI" id="CHEBI:597326"/>
    </cofactor>
</comment>
<reference evidence="16" key="1">
    <citation type="submission" date="2018-05" db="EMBL/GenBank/DDBJ databases">
        <authorList>
            <person name="Du Z."/>
            <person name="Wang X."/>
        </authorList>
    </citation>
    <scope>NUCLEOTIDE SEQUENCE [LARGE SCALE GENOMIC DNA]</scope>
    <source>
        <strain evidence="16">CQN31</strain>
    </source>
</reference>
<keyword evidence="9" id="KW-0456">Lyase</keyword>
<evidence type="ECO:0000256" key="2">
    <source>
        <dbReference type="ARBA" id="ARBA00004979"/>
    </source>
</evidence>
<dbReference type="Gene3D" id="3.40.50.1100">
    <property type="match status" value="2"/>
</dbReference>
<evidence type="ECO:0000313" key="16">
    <source>
        <dbReference type="Proteomes" id="UP000245765"/>
    </source>
</evidence>
<dbReference type="InterPro" id="IPR036052">
    <property type="entry name" value="TrpB-like_PALP_sf"/>
</dbReference>
<dbReference type="Pfam" id="PF24857">
    <property type="entry name" value="THR4_C"/>
    <property type="match status" value="1"/>
</dbReference>